<keyword evidence="1" id="KW-1133">Transmembrane helix</keyword>
<keyword evidence="1" id="KW-0812">Transmembrane</keyword>
<evidence type="ECO:0000313" key="3">
    <source>
        <dbReference type="EMBL" id="GGN23936.1"/>
    </source>
</evidence>
<name>A0ABQ2ITQ4_9PSEU</name>
<dbReference type="Pfam" id="PF07811">
    <property type="entry name" value="TadE"/>
    <property type="match status" value="1"/>
</dbReference>
<sequence>MAHVTAPTRRHYPYGSGKRRGCRLGTRQRGCLQRILRDDRGAASADLVLFTPLLLLVLLTLVQFVLWSHATHIAQAAASQGLAVTRAQNGTAAAGIASAQQLLDQLARGPLTGASVNAERSTESASVRITGTARAVVPFLQLPVHAEAVGPVERFVPEVNGFASP</sequence>
<feature type="domain" description="TadE-like" evidence="2">
    <location>
        <begin position="41"/>
        <end position="81"/>
    </location>
</feature>
<keyword evidence="1" id="KW-0472">Membrane</keyword>
<feature type="transmembrane region" description="Helical" evidence="1">
    <location>
        <begin position="47"/>
        <end position="67"/>
    </location>
</feature>
<dbReference type="Proteomes" id="UP000597656">
    <property type="component" value="Unassembled WGS sequence"/>
</dbReference>
<accession>A0ABQ2ITQ4</accession>
<comment type="caution">
    <text evidence="3">The sequence shown here is derived from an EMBL/GenBank/DDBJ whole genome shotgun (WGS) entry which is preliminary data.</text>
</comment>
<keyword evidence="4" id="KW-1185">Reference proteome</keyword>
<evidence type="ECO:0000256" key="1">
    <source>
        <dbReference type="SAM" id="Phobius"/>
    </source>
</evidence>
<evidence type="ECO:0000259" key="2">
    <source>
        <dbReference type="Pfam" id="PF07811"/>
    </source>
</evidence>
<dbReference type="EMBL" id="BMNC01000019">
    <property type="protein sequence ID" value="GGN23936.1"/>
    <property type="molecule type" value="Genomic_DNA"/>
</dbReference>
<organism evidence="3 4">
    <name type="scientific">Lentzea pudingi</name>
    <dbReference type="NCBI Taxonomy" id="1789439"/>
    <lineage>
        <taxon>Bacteria</taxon>
        <taxon>Bacillati</taxon>
        <taxon>Actinomycetota</taxon>
        <taxon>Actinomycetes</taxon>
        <taxon>Pseudonocardiales</taxon>
        <taxon>Pseudonocardiaceae</taxon>
        <taxon>Lentzea</taxon>
    </lineage>
</organism>
<protein>
    <recommendedName>
        <fullName evidence="2">TadE-like domain-containing protein</fullName>
    </recommendedName>
</protein>
<dbReference type="InterPro" id="IPR012495">
    <property type="entry name" value="TadE-like_dom"/>
</dbReference>
<reference evidence="4" key="1">
    <citation type="journal article" date="2019" name="Int. J. Syst. Evol. Microbiol.">
        <title>The Global Catalogue of Microorganisms (GCM) 10K type strain sequencing project: providing services to taxonomists for standard genome sequencing and annotation.</title>
        <authorList>
            <consortium name="The Broad Institute Genomics Platform"/>
            <consortium name="The Broad Institute Genome Sequencing Center for Infectious Disease"/>
            <person name="Wu L."/>
            <person name="Ma J."/>
        </authorList>
    </citation>
    <scope>NUCLEOTIDE SEQUENCE [LARGE SCALE GENOMIC DNA]</scope>
    <source>
        <strain evidence="4">CGMCC 4.7319</strain>
    </source>
</reference>
<gene>
    <name evidence="3" type="ORF">GCM10011609_77080</name>
</gene>
<proteinExistence type="predicted"/>
<evidence type="ECO:0000313" key="4">
    <source>
        <dbReference type="Proteomes" id="UP000597656"/>
    </source>
</evidence>